<dbReference type="AlphaFoldDB" id="A0A101E2Y9"/>
<dbReference type="EMBL" id="LGEQ01000003">
    <property type="protein sequence ID" value="KUJ94527.1"/>
    <property type="molecule type" value="Genomic_DNA"/>
</dbReference>
<keyword evidence="1" id="KW-1133">Transmembrane helix</keyword>
<dbReference type="Proteomes" id="UP000054015">
    <property type="component" value="Unassembled WGS sequence"/>
</dbReference>
<sequence length="47" mass="5422">MKLLEGIVVIAAMLVPFVAIRSHDMTTYLYWTAVTAAYLSYLTIKRW</sequence>
<organism evidence="3 4">
    <name type="scientific">Archaeoglobus fulgidus</name>
    <dbReference type="NCBI Taxonomy" id="2234"/>
    <lineage>
        <taxon>Archaea</taxon>
        <taxon>Methanobacteriati</taxon>
        <taxon>Methanobacteriota</taxon>
        <taxon>Archaeoglobi</taxon>
        <taxon>Archaeoglobales</taxon>
        <taxon>Archaeoglobaceae</taxon>
        <taxon>Archaeoglobus</taxon>
    </lineage>
</organism>
<accession>A0A101E2Y9</accession>
<evidence type="ECO:0000313" key="2">
    <source>
        <dbReference type="EMBL" id="KUJ94527.1"/>
    </source>
</evidence>
<evidence type="ECO:0000313" key="4">
    <source>
        <dbReference type="Proteomes" id="UP000054015"/>
    </source>
</evidence>
<proteinExistence type="predicted"/>
<protein>
    <submittedName>
        <fullName evidence="3">Uncharacterized protein</fullName>
    </submittedName>
</protein>
<evidence type="ECO:0000256" key="1">
    <source>
        <dbReference type="SAM" id="Phobius"/>
    </source>
</evidence>
<dbReference type="EMBL" id="LGEX01000002">
    <property type="protein sequence ID" value="KUK07621.1"/>
    <property type="molecule type" value="Genomic_DNA"/>
</dbReference>
<reference evidence="4 5" key="2">
    <citation type="journal article" date="2015" name="MBio">
        <title>Genome-Resolved Metagenomic Analysis Reveals Roles for Candidate Phyla and Other Microbial Community Members in Biogeochemical Transformations in Oil Reservoirs.</title>
        <authorList>
            <person name="Hu P."/>
            <person name="Tom L."/>
            <person name="Singh A."/>
            <person name="Thomas B.C."/>
            <person name="Baker B.J."/>
            <person name="Piceno Y.M."/>
            <person name="Andersen G.L."/>
            <person name="Banfield J.F."/>
        </authorList>
    </citation>
    <scope>NUCLEOTIDE SEQUENCE [LARGE SCALE GENOMIC DNA]</scope>
</reference>
<feature type="transmembrane region" description="Helical" evidence="1">
    <location>
        <begin position="7"/>
        <end position="22"/>
    </location>
</feature>
<name>A0A101E2Y9_ARCFL</name>
<keyword evidence="1" id="KW-0472">Membrane</keyword>
<evidence type="ECO:0000313" key="3">
    <source>
        <dbReference type="EMBL" id="KUK07621.1"/>
    </source>
</evidence>
<dbReference type="Proteomes" id="UP000054307">
    <property type="component" value="Unassembled WGS sequence"/>
</dbReference>
<dbReference type="PATRIC" id="fig|2234.6.peg.2212"/>
<gene>
    <name evidence="2" type="ORF">XD40_0300</name>
    <name evidence="3" type="ORF">XD48_0133</name>
</gene>
<keyword evidence="1" id="KW-0812">Transmembrane</keyword>
<reference evidence="3" key="1">
    <citation type="journal article" date="2015" name="MBio">
        <title>Genome-resolved metagenomic analysis reveals roles for candidate phyla and other microbial community members in biogeochemical transformations in oil reservoirs.</title>
        <authorList>
            <person name="Hu P."/>
            <person name="Tom L."/>
            <person name="Singh A."/>
            <person name="Thomas B.C."/>
            <person name="Baker B.J."/>
            <person name="Piceno Y.M."/>
            <person name="Andersen G.L."/>
            <person name="Banfield J.F."/>
        </authorList>
    </citation>
    <scope>NUCLEOTIDE SEQUENCE [LARGE SCALE GENOMIC DNA]</scope>
    <source>
        <strain evidence="3">49_2300</strain>
        <strain evidence="2">49_95</strain>
    </source>
</reference>
<feature type="transmembrane region" description="Helical" evidence="1">
    <location>
        <begin position="28"/>
        <end position="44"/>
    </location>
</feature>
<evidence type="ECO:0000313" key="5">
    <source>
        <dbReference type="Proteomes" id="UP000054307"/>
    </source>
</evidence>
<comment type="caution">
    <text evidence="3">The sequence shown here is derived from an EMBL/GenBank/DDBJ whole genome shotgun (WGS) entry which is preliminary data.</text>
</comment>